<evidence type="ECO:0000256" key="2">
    <source>
        <dbReference type="ARBA" id="ARBA00008632"/>
    </source>
</evidence>
<feature type="compositionally biased region" description="Polar residues" evidence="7">
    <location>
        <begin position="1"/>
        <end position="16"/>
    </location>
</feature>
<dbReference type="GO" id="GO:0016055">
    <property type="term" value="P:Wnt signaling pathway"/>
    <property type="evidence" value="ECO:0007669"/>
    <property type="project" value="UniProtKB-KW"/>
</dbReference>
<gene>
    <name evidence="9 10" type="primary">LOC115216571</name>
</gene>
<reference evidence="9 10" key="1">
    <citation type="submission" date="2025-08" db="UniProtKB">
        <authorList>
            <consortium name="RefSeq"/>
        </authorList>
    </citation>
    <scope>IDENTIFICATION</scope>
</reference>
<protein>
    <recommendedName>
        <fullName evidence="3">Protein CUSTOS</fullName>
    </recommendedName>
</protein>
<feature type="region of interest" description="Disordered" evidence="7">
    <location>
        <begin position="219"/>
        <end position="246"/>
    </location>
</feature>
<evidence type="ECO:0000313" key="10">
    <source>
        <dbReference type="RefSeq" id="XP_036358698.1"/>
    </source>
</evidence>
<name>A0A6P7SUB8_9MOLL</name>
<evidence type="ECO:0000256" key="3">
    <source>
        <dbReference type="ARBA" id="ARBA00013465"/>
    </source>
</evidence>
<keyword evidence="8" id="KW-1185">Reference proteome</keyword>
<keyword evidence="6" id="KW-0539">Nucleus</keyword>
<evidence type="ECO:0000256" key="4">
    <source>
        <dbReference type="ARBA" id="ARBA00022473"/>
    </source>
</evidence>
<feature type="region of interest" description="Disordered" evidence="7">
    <location>
        <begin position="163"/>
        <end position="186"/>
    </location>
</feature>
<dbReference type="PANTHER" id="PTHR14482">
    <property type="entry name" value="CHROMOSOME 12 ORF 43 HOMOLOG"/>
    <property type="match status" value="1"/>
</dbReference>
<keyword evidence="5" id="KW-0879">Wnt signaling pathway</keyword>
<dbReference type="Proteomes" id="UP000515154">
    <property type="component" value="Linkage group LG1"/>
</dbReference>
<organism evidence="8 9">
    <name type="scientific">Octopus sinensis</name>
    <name type="common">East Asian common octopus</name>
    <dbReference type="NCBI Taxonomy" id="2607531"/>
    <lineage>
        <taxon>Eukaryota</taxon>
        <taxon>Metazoa</taxon>
        <taxon>Spiralia</taxon>
        <taxon>Lophotrochozoa</taxon>
        <taxon>Mollusca</taxon>
        <taxon>Cephalopoda</taxon>
        <taxon>Coleoidea</taxon>
        <taxon>Octopodiformes</taxon>
        <taxon>Octopoda</taxon>
        <taxon>Incirrata</taxon>
        <taxon>Octopodidae</taxon>
        <taxon>Octopus</taxon>
    </lineage>
</organism>
<accession>A0A6P7SUB8</accession>
<evidence type="ECO:0000256" key="7">
    <source>
        <dbReference type="SAM" id="MobiDB-lite"/>
    </source>
</evidence>
<dbReference type="RefSeq" id="XP_029641900.1">
    <property type="nucleotide sequence ID" value="XM_029786040.2"/>
</dbReference>
<evidence type="ECO:0000313" key="9">
    <source>
        <dbReference type="RefSeq" id="XP_029641900.1"/>
    </source>
</evidence>
<feature type="compositionally biased region" description="Low complexity" evidence="7">
    <location>
        <begin position="25"/>
        <end position="42"/>
    </location>
</feature>
<feature type="compositionally biased region" description="Basic residues" evidence="7">
    <location>
        <begin position="233"/>
        <end position="246"/>
    </location>
</feature>
<sequence length="246" mass="27352">MAESKTWSNTASGSYTQHRDSMIWTSTSKKTNSITSCCSKDSSSSDEEDQEEIQRLREAAISVELHTEDDSNATTHNQNNNGQAKQPSLRGNQTDQTDYNQLQTTPSFQKHVAKKLSQILDQELEFSECYSAPDDLHTLSDSGIKLLSTSKDYVNLNEAISVKKRPLKKSHDRSSSSNTDSSDEDAKFAEAAISYDAIKLKDQLLSAFDASIQKAGESLPKVEDNTCNDSKTKQKKKKKKVKKGKD</sequence>
<dbReference type="RefSeq" id="XP_036358698.1">
    <property type="nucleotide sequence ID" value="XM_036502805.1"/>
</dbReference>
<comment type="similarity">
    <text evidence="2">Belongs to the CUSTOS family.</text>
</comment>
<dbReference type="Pfam" id="PF23999">
    <property type="entry name" value="CUSTOS"/>
    <property type="match status" value="1"/>
</dbReference>
<comment type="subcellular location">
    <subcellularLocation>
        <location evidence="1">Nucleus envelope</location>
    </subcellularLocation>
</comment>
<proteinExistence type="inferred from homology"/>
<dbReference type="AlphaFoldDB" id="A0A6P7SUB8"/>
<dbReference type="InterPro" id="IPR026694">
    <property type="entry name" value="CUSTOS"/>
</dbReference>
<dbReference type="PANTHER" id="PTHR14482:SF0">
    <property type="entry name" value="PROTEIN CUSTOS"/>
    <property type="match status" value="1"/>
</dbReference>
<dbReference type="GO" id="GO:0005635">
    <property type="term" value="C:nuclear envelope"/>
    <property type="evidence" value="ECO:0007669"/>
    <property type="project" value="UniProtKB-SubCell"/>
</dbReference>
<keyword evidence="4" id="KW-0217">Developmental protein</keyword>
<evidence type="ECO:0000313" key="8">
    <source>
        <dbReference type="Proteomes" id="UP000515154"/>
    </source>
</evidence>
<feature type="compositionally biased region" description="Polar residues" evidence="7">
    <location>
        <begin position="72"/>
        <end position="99"/>
    </location>
</feature>
<evidence type="ECO:0000256" key="6">
    <source>
        <dbReference type="ARBA" id="ARBA00023242"/>
    </source>
</evidence>
<feature type="region of interest" description="Disordered" evidence="7">
    <location>
        <begin position="1"/>
        <end position="99"/>
    </location>
</feature>
<evidence type="ECO:0000256" key="5">
    <source>
        <dbReference type="ARBA" id="ARBA00022687"/>
    </source>
</evidence>
<dbReference type="KEGG" id="osn:115216571"/>
<evidence type="ECO:0000256" key="1">
    <source>
        <dbReference type="ARBA" id="ARBA00004259"/>
    </source>
</evidence>